<dbReference type="OrthoDB" id="9838443at2759"/>
<reference evidence="1 2" key="1">
    <citation type="submission" date="2014-04" db="EMBL/GenBank/DDBJ databases">
        <title>Genome evolution of avian class.</title>
        <authorList>
            <person name="Zhang G."/>
            <person name="Li C."/>
        </authorList>
    </citation>
    <scope>NUCLEOTIDE SEQUENCE [LARGE SCALE GENOMIC DNA]</scope>
    <source>
        <strain evidence="1">BGI_N338</strain>
    </source>
</reference>
<accession>A0A094KLT4</accession>
<dbReference type="EMBL" id="KL258218">
    <property type="protein sequence ID" value="KFZ58372.1"/>
    <property type="molecule type" value="Genomic_DNA"/>
</dbReference>
<name>A0A094KLT4_PODCR</name>
<organism evidence="1 2">
    <name type="scientific">Podiceps cristatus</name>
    <name type="common">Great crested grebe</name>
    <dbReference type="NCBI Taxonomy" id="345573"/>
    <lineage>
        <taxon>Eukaryota</taxon>
        <taxon>Metazoa</taxon>
        <taxon>Chordata</taxon>
        <taxon>Craniata</taxon>
        <taxon>Vertebrata</taxon>
        <taxon>Euteleostomi</taxon>
        <taxon>Archelosauria</taxon>
        <taxon>Archosauria</taxon>
        <taxon>Dinosauria</taxon>
        <taxon>Saurischia</taxon>
        <taxon>Theropoda</taxon>
        <taxon>Coelurosauria</taxon>
        <taxon>Aves</taxon>
        <taxon>Neognathae</taxon>
        <taxon>Neoaves</taxon>
        <taxon>Mirandornithes</taxon>
        <taxon>Podicipediformes</taxon>
        <taxon>Podicipedidae</taxon>
        <taxon>Podiceps</taxon>
    </lineage>
</organism>
<keyword evidence="2" id="KW-1185">Reference proteome</keyword>
<proteinExistence type="predicted"/>
<protein>
    <submittedName>
        <fullName evidence="1">Uncharacterized protein</fullName>
    </submittedName>
</protein>
<evidence type="ECO:0000313" key="2">
    <source>
        <dbReference type="Proteomes" id="UP000053854"/>
    </source>
</evidence>
<dbReference type="Proteomes" id="UP000053854">
    <property type="component" value="Unassembled WGS sequence"/>
</dbReference>
<evidence type="ECO:0000313" key="1">
    <source>
        <dbReference type="EMBL" id="KFZ58372.1"/>
    </source>
</evidence>
<sequence>AAIDFLLLAQGRGCEDVDGMCCFNLSDHSSSIHKQLQWLRDHPKKVTVDYNPFDDWLKSL</sequence>
<dbReference type="AlphaFoldDB" id="A0A094KLT4"/>
<dbReference type="Gene3D" id="1.10.287.210">
    <property type="match status" value="1"/>
</dbReference>
<feature type="non-terminal residue" evidence="1">
    <location>
        <position position="1"/>
    </location>
</feature>
<dbReference type="SUPFAM" id="SSF58069">
    <property type="entry name" value="Virus ectodomain"/>
    <property type="match status" value="1"/>
</dbReference>
<feature type="non-terminal residue" evidence="1">
    <location>
        <position position="60"/>
    </location>
</feature>
<gene>
    <name evidence="1" type="ORF">N338_12806</name>
</gene>